<sequence>AELLPYRVLYASKTESVTDQKQYELSGDS</sequence>
<proteinExistence type="predicted"/>
<gene>
    <name evidence="1" type="ORF">AVDCRST_MAG37-288</name>
</gene>
<feature type="non-terminal residue" evidence="1">
    <location>
        <position position="1"/>
    </location>
</feature>
<accession>A0A6J4PVB8</accession>
<name>A0A6J4PVB8_9ACTN</name>
<dbReference type="EMBL" id="CADCVD010000016">
    <property type="protein sequence ID" value="CAA9426561.1"/>
    <property type="molecule type" value="Genomic_DNA"/>
</dbReference>
<organism evidence="1">
    <name type="scientific">uncultured Rubrobacteraceae bacterium</name>
    <dbReference type="NCBI Taxonomy" id="349277"/>
    <lineage>
        <taxon>Bacteria</taxon>
        <taxon>Bacillati</taxon>
        <taxon>Actinomycetota</taxon>
        <taxon>Rubrobacteria</taxon>
        <taxon>Rubrobacterales</taxon>
        <taxon>Rubrobacteraceae</taxon>
        <taxon>environmental samples</taxon>
    </lineage>
</organism>
<protein>
    <submittedName>
        <fullName evidence="1">Uncharacterized protein</fullName>
    </submittedName>
</protein>
<evidence type="ECO:0000313" key="1">
    <source>
        <dbReference type="EMBL" id="CAA9426561.1"/>
    </source>
</evidence>
<reference evidence="1" key="1">
    <citation type="submission" date="2020-02" db="EMBL/GenBank/DDBJ databases">
        <authorList>
            <person name="Meier V. D."/>
        </authorList>
    </citation>
    <scope>NUCLEOTIDE SEQUENCE</scope>
    <source>
        <strain evidence="1">AVDCRST_MAG37</strain>
    </source>
</reference>
<dbReference type="AlphaFoldDB" id="A0A6J4PVB8"/>